<dbReference type="InterPro" id="IPR003439">
    <property type="entry name" value="ABC_transporter-like_ATP-bd"/>
</dbReference>
<evidence type="ECO:0000256" key="12">
    <source>
        <dbReference type="SAM" id="Phobius"/>
    </source>
</evidence>
<sequence length="1181" mass="128419">MSCGVGSSMPVTFLIFSDLVNDFLEIVITGKFDVLPIIHKFAIIGAVTFFVGFLQMFCLQLNAKLQSRKIRLLLYRQILAQDVAWFDEQNVGSLITKLTEGVEKIETGIGEKLGIFIQCIIVFVSGLIIGFTKNWRLSLVACAIFPPIVIGFGILSYIVRKYTTKTQTAYERANSIASEALGAIRTIFAFEGQKTELKRYSSELDEAEKYGIKMSTSVSGVLGMSEAFVYILISVTFYYGMVVFTMLIGAITIGQALSQLDSFNIAITSASEIFPIIDRIPPIGKQEGGTVLEQFRGDIQFENIHFSYPTRKSVQVLNGLSLSIQAGQTVAIVGASGSGKSTVIQLIQRFYDANDGRILIDGVDIRELDLVWFREQLGVVSQEPVLFAGTVAENIRLGSLNATNEEVEEAAKMALVHEFVSKLPEGYNTFIAEGGGAMSGGQKQRLAIARALIRKPRILLLDEATSALDTRSEKYVQRALDNAKIGRTVVMVAHRLSTVRDADSIIVVNKGRVVEVGNHNQLMALKDGVYAKLVKISGADKTSQGGSEESEEEDDDFVAKAIISQEEIHGRRNTNAKPTLNDVSSASDGKTIDDFALIKDEDLKASSEILRMNAPEMSYMIMGLIISLISGGVQASFTILITEIYNIFPLRDNKVKLQRTSVLSGVLAAMGIVRFLCLLGGGYLWGVAGARLTKRCREVGWFDSSENQPGTLTGCLAADVPTLQNISGRRLASLLEVLTLIIISLIIAFVYSWQIALVALAYFPVLIVVGAFNMTQYTNDGSKANVKGAGLAFESLSAAKTIFSLGAEAHFVQRYELEALPLNKKILLSSAAYAVFSALANSLSAFQVAGVFYAGGKLMESGSVTLVGIFRAYSAISFAAQQLGYVAAFAPDSRKAKEAAGRIFAIINRVPNLQPDEGEFPAVPFKGSVSFNNVHFRYPTRKKIKVLQGFTYAVKAGTSVALVGQSGCGKSTVLQLVQRFYDPTQRSAATSGAIYLDGMNMRDLAPTWIRRHIGVVSQEPNLLDLTIGENIAYGLTFEEDPPSMEQIIEAAKQANAHSFITNMPQGYDTPVGPRGSRLSGGQKQRIAIARALVRNPRLLVLDEATAALDNESERVVQAALDEAMRRGDRTTLVVAHRLTTVQNCDCIVVLENGRCVESGSPATLMEARGAYYSLHNINAKT</sequence>
<accession>A0A068X178</accession>
<dbReference type="InterPro" id="IPR027417">
    <property type="entry name" value="P-loop_NTPase"/>
</dbReference>
<feature type="transmembrane region" description="Helical" evidence="12">
    <location>
        <begin position="755"/>
        <end position="774"/>
    </location>
</feature>
<dbReference type="Pfam" id="PF00664">
    <property type="entry name" value="ABC_membrane"/>
    <property type="match status" value="2"/>
</dbReference>
<dbReference type="WBParaSite" id="EgrG_000931700">
    <property type="protein sequence ID" value="EgrG_000931700"/>
    <property type="gene ID" value="EgrG_000931700"/>
</dbReference>
<evidence type="ECO:0000256" key="6">
    <source>
        <dbReference type="ARBA" id="ARBA00022741"/>
    </source>
</evidence>
<keyword evidence="5" id="KW-0677">Repeat</keyword>
<dbReference type="PANTHER" id="PTHR43394">
    <property type="entry name" value="ATP-DEPENDENT PERMEASE MDL1, MITOCHONDRIAL"/>
    <property type="match status" value="1"/>
</dbReference>
<keyword evidence="9 12" id="KW-1133">Transmembrane helix</keyword>
<organism evidence="15">
    <name type="scientific">Echinococcus granulosus</name>
    <name type="common">Hydatid tapeworm</name>
    <dbReference type="NCBI Taxonomy" id="6210"/>
    <lineage>
        <taxon>Eukaryota</taxon>
        <taxon>Metazoa</taxon>
        <taxon>Spiralia</taxon>
        <taxon>Lophotrochozoa</taxon>
        <taxon>Platyhelminthes</taxon>
        <taxon>Cestoda</taxon>
        <taxon>Eucestoda</taxon>
        <taxon>Cyclophyllidea</taxon>
        <taxon>Taeniidae</taxon>
        <taxon>Echinococcus</taxon>
        <taxon>Echinococcus granulosus group</taxon>
    </lineage>
</organism>
<dbReference type="SMART" id="SM00382">
    <property type="entry name" value="AAA"/>
    <property type="match status" value="2"/>
</dbReference>
<dbReference type="GO" id="GO:0005524">
    <property type="term" value="F:ATP binding"/>
    <property type="evidence" value="ECO:0007669"/>
    <property type="project" value="UniProtKB-KW"/>
</dbReference>
<dbReference type="Gene3D" id="1.20.1560.10">
    <property type="entry name" value="ABC transporter type 1, transmembrane domain"/>
    <property type="match status" value="1"/>
</dbReference>
<dbReference type="InterPro" id="IPR003593">
    <property type="entry name" value="AAA+_ATPase"/>
</dbReference>
<evidence type="ECO:0000256" key="11">
    <source>
        <dbReference type="ARBA" id="ARBA00023180"/>
    </source>
</evidence>
<feature type="transmembrane region" description="Helical" evidence="12">
    <location>
        <begin position="113"/>
        <end position="131"/>
    </location>
</feature>
<dbReference type="AlphaFoldDB" id="A0A068X178"/>
<name>A0A068X178_ECHGR</name>
<keyword evidence="3" id="KW-0813">Transport</keyword>
<keyword evidence="11" id="KW-0325">Glycoprotein</keyword>
<dbReference type="SUPFAM" id="SSF52540">
    <property type="entry name" value="P-loop containing nucleoside triphosphate hydrolases"/>
    <property type="match status" value="2"/>
</dbReference>
<dbReference type="GO" id="GO:0090374">
    <property type="term" value="P:oligopeptide export from mitochondrion"/>
    <property type="evidence" value="ECO:0007669"/>
    <property type="project" value="TreeGrafter"/>
</dbReference>
<evidence type="ECO:0000256" key="4">
    <source>
        <dbReference type="ARBA" id="ARBA00022692"/>
    </source>
</evidence>
<dbReference type="SUPFAM" id="SSF90123">
    <property type="entry name" value="ABC transporter transmembrane region"/>
    <property type="match status" value="2"/>
</dbReference>
<dbReference type="GO" id="GO:0015421">
    <property type="term" value="F:ABC-type oligopeptide transporter activity"/>
    <property type="evidence" value="ECO:0007669"/>
    <property type="project" value="TreeGrafter"/>
</dbReference>
<feature type="transmembrane region" description="Helical" evidence="12">
    <location>
        <begin position="41"/>
        <end position="61"/>
    </location>
</feature>
<evidence type="ECO:0000256" key="3">
    <source>
        <dbReference type="ARBA" id="ARBA00022448"/>
    </source>
</evidence>
<dbReference type="Proteomes" id="UP000492820">
    <property type="component" value="Unassembled WGS sequence"/>
</dbReference>
<reference evidence="17" key="3">
    <citation type="submission" date="2020-10" db="UniProtKB">
        <authorList>
            <consortium name="WormBaseParasite"/>
        </authorList>
    </citation>
    <scope>IDENTIFICATION</scope>
</reference>
<dbReference type="PANTHER" id="PTHR43394:SF27">
    <property type="entry name" value="ATP-DEPENDENT TRANSLOCASE ABCB1-LIKE"/>
    <property type="match status" value="1"/>
</dbReference>
<dbReference type="CDD" id="cd18577">
    <property type="entry name" value="ABC_6TM_Pgp_ABCB1_D1_like"/>
    <property type="match status" value="1"/>
</dbReference>
<feature type="domain" description="ABC transmembrane type-1" evidence="14">
    <location>
        <begin position="621"/>
        <end position="895"/>
    </location>
</feature>
<dbReference type="InterPro" id="IPR039421">
    <property type="entry name" value="Type_1_exporter"/>
</dbReference>
<feature type="transmembrane region" description="Helical" evidence="12">
    <location>
        <begin position="662"/>
        <end position="685"/>
    </location>
</feature>
<dbReference type="InterPro" id="IPR036640">
    <property type="entry name" value="ABC1_TM_sf"/>
</dbReference>
<evidence type="ECO:0000313" key="15">
    <source>
        <dbReference type="EMBL" id="CDS23726.1"/>
    </source>
</evidence>
<dbReference type="PROSITE" id="PS50893">
    <property type="entry name" value="ABC_TRANSPORTER_2"/>
    <property type="match status" value="2"/>
</dbReference>
<evidence type="ECO:0000256" key="1">
    <source>
        <dbReference type="ARBA" id="ARBA00004141"/>
    </source>
</evidence>
<evidence type="ECO:0000256" key="5">
    <source>
        <dbReference type="ARBA" id="ARBA00022737"/>
    </source>
</evidence>
<keyword evidence="7" id="KW-0067">ATP-binding</keyword>
<reference evidence="15 16" key="1">
    <citation type="journal article" date="2013" name="Nature">
        <title>The genomes of four tapeworm species reveal adaptations to parasitism.</title>
        <authorList>
            <person name="Tsai I.J."/>
            <person name="Zarowiecki M."/>
            <person name="Holroyd N."/>
            <person name="Garciarrubio A."/>
            <person name="Sanchez-Flores A."/>
            <person name="Brooks K.L."/>
            <person name="Tracey A."/>
            <person name="Bobes R.J."/>
            <person name="Fragoso G."/>
            <person name="Sciutto E."/>
            <person name="Aslett M."/>
            <person name="Beasley H."/>
            <person name="Bennett H.M."/>
            <person name="Cai J."/>
            <person name="Camicia F."/>
            <person name="Clark R."/>
            <person name="Cucher M."/>
            <person name="De Silva N."/>
            <person name="Day T.A."/>
            <person name="Deplazes P."/>
            <person name="Estrada K."/>
            <person name="Fernandez C."/>
            <person name="Holland P.W."/>
            <person name="Hou J."/>
            <person name="Hu S."/>
            <person name="Huckvale T."/>
            <person name="Hung S.S."/>
            <person name="Kamenetzky L."/>
            <person name="Keane J.A."/>
            <person name="Kiss F."/>
            <person name="Koziol U."/>
            <person name="Lambert O."/>
            <person name="Liu K."/>
            <person name="Luo X."/>
            <person name="Luo Y."/>
            <person name="Macchiaroli N."/>
            <person name="Nichol S."/>
            <person name="Paps J."/>
            <person name="Parkinson J."/>
            <person name="Pouchkina-Stantcheva N."/>
            <person name="Riddiford N."/>
            <person name="Rosenzvit M."/>
            <person name="Salinas G."/>
            <person name="Wasmuth J.D."/>
            <person name="Zamanian M."/>
            <person name="Zheng Y."/>
            <person name="Cai X."/>
            <person name="Soberon X."/>
            <person name="Olson P.D."/>
            <person name="Laclette J.P."/>
            <person name="Brehm K."/>
            <person name="Berriman M."/>
            <person name="Garciarrubio A."/>
            <person name="Bobes R.J."/>
            <person name="Fragoso G."/>
            <person name="Sanchez-Flores A."/>
            <person name="Estrada K."/>
            <person name="Cevallos M.A."/>
            <person name="Morett E."/>
            <person name="Gonzalez V."/>
            <person name="Portillo T."/>
            <person name="Ochoa-Leyva A."/>
            <person name="Jose M.V."/>
            <person name="Sciutto E."/>
            <person name="Landa A."/>
            <person name="Jimenez L."/>
            <person name="Valdes V."/>
            <person name="Carrero J.C."/>
            <person name="Larralde C."/>
            <person name="Morales-Montor J."/>
            <person name="Limon-Lason J."/>
            <person name="Soberon X."/>
            <person name="Laclette J.P."/>
        </authorList>
    </citation>
    <scope>NUCLEOTIDE SEQUENCE [LARGE SCALE GENOMIC DNA]</scope>
</reference>
<dbReference type="PROSITE" id="PS50929">
    <property type="entry name" value="ABC_TM1F"/>
    <property type="match status" value="2"/>
</dbReference>
<feature type="transmembrane region" description="Helical" evidence="12">
    <location>
        <begin position="619"/>
        <end position="642"/>
    </location>
</feature>
<feature type="transmembrane region" description="Helical" evidence="12">
    <location>
        <begin position="731"/>
        <end position="749"/>
    </location>
</feature>
<dbReference type="InterPro" id="IPR011527">
    <property type="entry name" value="ABC1_TM_dom"/>
</dbReference>
<dbReference type="CDD" id="cd18578">
    <property type="entry name" value="ABC_6TM_Pgp_ABCB1_D2_like"/>
    <property type="match status" value="1"/>
</dbReference>
<keyword evidence="6" id="KW-0547">Nucleotide-binding</keyword>
<dbReference type="OrthoDB" id="6500128at2759"/>
<dbReference type="GO" id="GO:0016887">
    <property type="term" value="F:ATP hydrolysis activity"/>
    <property type="evidence" value="ECO:0007669"/>
    <property type="project" value="InterPro"/>
</dbReference>
<evidence type="ECO:0000313" key="16">
    <source>
        <dbReference type="Proteomes" id="UP000492820"/>
    </source>
</evidence>
<feature type="transmembrane region" description="Helical" evidence="12">
    <location>
        <begin position="831"/>
        <end position="854"/>
    </location>
</feature>
<evidence type="ECO:0000256" key="10">
    <source>
        <dbReference type="ARBA" id="ARBA00023136"/>
    </source>
</evidence>
<keyword evidence="8" id="KW-1278">Translocase</keyword>
<feature type="transmembrane region" description="Helical" evidence="12">
    <location>
        <begin position="866"/>
        <end position="888"/>
    </location>
</feature>
<dbReference type="PROSITE" id="PS00211">
    <property type="entry name" value="ABC_TRANSPORTER_1"/>
    <property type="match status" value="2"/>
</dbReference>
<dbReference type="CDD" id="cd03249">
    <property type="entry name" value="ABC_MTABC3_MDL1_MDL2"/>
    <property type="match status" value="2"/>
</dbReference>
<dbReference type="GO" id="GO:0005743">
    <property type="term" value="C:mitochondrial inner membrane"/>
    <property type="evidence" value="ECO:0007669"/>
    <property type="project" value="TreeGrafter"/>
</dbReference>
<feature type="transmembrane region" description="Helical" evidence="12">
    <location>
        <begin position="237"/>
        <end position="257"/>
    </location>
</feature>
<keyword evidence="10 12" id="KW-0472">Membrane</keyword>
<dbReference type="EMBL" id="LK028593">
    <property type="protein sequence ID" value="CDS23726.1"/>
    <property type="molecule type" value="Genomic_DNA"/>
</dbReference>
<keyword evidence="4 12" id="KW-0812">Transmembrane</keyword>
<dbReference type="SMR" id="A0A068X178"/>
<evidence type="ECO:0000256" key="8">
    <source>
        <dbReference type="ARBA" id="ARBA00022967"/>
    </source>
</evidence>
<evidence type="ECO:0000256" key="7">
    <source>
        <dbReference type="ARBA" id="ARBA00022840"/>
    </source>
</evidence>
<proteinExistence type="inferred from homology"/>
<evidence type="ECO:0000259" key="13">
    <source>
        <dbReference type="PROSITE" id="PS50893"/>
    </source>
</evidence>
<feature type="domain" description="ABC transporter" evidence="13">
    <location>
        <begin position="299"/>
        <end position="535"/>
    </location>
</feature>
<feature type="transmembrane region" description="Helical" evidence="12">
    <location>
        <begin position="137"/>
        <end position="159"/>
    </location>
</feature>
<gene>
    <name evidence="15" type="ORF">EgrG_000931700</name>
</gene>
<comment type="subcellular location">
    <subcellularLocation>
        <location evidence="1">Membrane</location>
        <topology evidence="1">Multi-pass membrane protein</topology>
    </subcellularLocation>
</comment>
<evidence type="ECO:0000259" key="14">
    <source>
        <dbReference type="PROSITE" id="PS50929"/>
    </source>
</evidence>
<dbReference type="InterPro" id="IPR017871">
    <property type="entry name" value="ABC_transporter-like_CS"/>
</dbReference>
<evidence type="ECO:0000256" key="9">
    <source>
        <dbReference type="ARBA" id="ARBA00022989"/>
    </source>
</evidence>
<protein>
    <submittedName>
        <fullName evidence="15 17">ATP binding cassette subfamily B MDR:TAP</fullName>
    </submittedName>
</protein>
<feature type="domain" description="ABC transporter" evidence="13">
    <location>
        <begin position="929"/>
        <end position="1177"/>
    </location>
</feature>
<feature type="domain" description="ABC transmembrane type-1" evidence="14">
    <location>
        <begin position="1"/>
        <end position="279"/>
    </location>
</feature>
<evidence type="ECO:0000313" key="17">
    <source>
        <dbReference type="WBParaSite" id="EgrG_000931700"/>
    </source>
</evidence>
<dbReference type="Gene3D" id="3.40.50.300">
    <property type="entry name" value="P-loop containing nucleotide triphosphate hydrolases"/>
    <property type="match status" value="2"/>
</dbReference>
<comment type="similarity">
    <text evidence="2">Belongs to the ABC transporter superfamily. ABCB family. Multidrug resistance exporter (TC 3.A.1.201) subfamily.</text>
</comment>
<dbReference type="FunFam" id="3.40.50.300:FF:000479">
    <property type="entry name" value="Multidrug resistance protein 1A"/>
    <property type="match status" value="1"/>
</dbReference>
<evidence type="ECO:0000256" key="2">
    <source>
        <dbReference type="ARBA" id="ARBA00007577"/>
    </source>
</evidence>
<reference evidence="15" key="2">
    <citation type="submission" date="2014-06" db="EMBL/GenBank/DDBJ databases">
        <authorList>
            <person name="Aslett M."/>
        </authorList>
    </citation>
    <scope>NUCLEOTIDE SEQUENCE</scope>
</reference>
<dbReference type="FunFam" id="3.40.50.300:FF:000205">
    <property type="entry name" value="ABC transporter B family member 4"/>
    <property type="match status" value="1"/>
</dbReference>
<dbReference type="Pfam" id="PF00005">
    <property type="entry name" value="ABC_tran"/>
    <property type="match status" value="2"/>
</dbReference>